<evidence type="ECO:0000313" key="14">
    <source>
        <dbReference type="EMBL" id="QDU40802.1"/>
    </source>
</evidence>
<gene>
    <name evidence="14" type="ORF">Mal4_51620</name>
</gene>
<evidence type="ECO:0000256" key="10">
    <source>
        <dbReference type="ARBA" id="ARBA00023136"/>
    </source>
</evidence>
<dbReference type="AlphaFoldDB" id="A0A517ZE92"/>
<dbReference type="PANTHER" id="PTHR31462">
    <property type="entry name" value="ENDOSOMAL/LYSOSOMAL POTASSIUM CHANNEL TMEM175"/>
    <property type="match status" value="1"/>
</dbReference>
<comment type="subcellular location">
    <subcellularLocation>
        <location evidence="1">Membrane</location>
        <topology evidence="1">Multi-pass membrane protein</topology>
    </subcellularLocation>
</comment>
<evidence type="ECO:0000256" key="5">
    <source>
        <dbReference type="ARBA" id="ARBA00022692"/>
    </source>
</evidence>
<organism evidence="14 15">
    <name type="scientific">Maioricimonas rarisocia</name>
    <dbReference type="NCBI Taxonomy" id="2528026"/>
    <lineage>
        <taxon>Bacteria</taxon>
        <taxon>Pseudomonadati</taxon>
        <taxon>Planctomycetota</taxon>
        <taxon>Planctomycetia</taxon>
        <taxon>Planctomycetales</taxon>
        <taxon>Planctomycetaceae</taxon>
        <taxon>Maioricimonas</taxon>
    </lineage>
</organism>
<comment type="catalytic activity">
    <reaction evidence="12">
        <text>K(+)(in) = K(+)(out)</text>
        <dbReference type="Rhea" id="RHEA:29463"/>
        <dbReference type="ChEBI" id="CHEBI:29103"/>
    </reaction>
</comment>
<evidence type="ECO:0000256" key="1">
    <source>
        <dbReference type="ARBA" id="ARBA00004141"/>
    </source>
</evidence>
<keyword evidence="6" id="KW-0631">Potassium channel</keyword>
<dbReference type="GO" id="GO:0005267">
    <property type="term" value="F:potassium channel activity"/>
    <property type="evidence" value="ECO:0007669"/>
    <property type="project" value="UniProtKB-KW"/>
</dbReference>
<protein>
    <recommendedName>
        <fullName evidence="16">DUF1211 domain-containing protein</fullName>
    </recommendedName>
</protein>
<feature type="transmembrane region" description="Helical" evidence="13">
    <location>
        <begin position="113"/>
        <end position="132"/>
    </location>
</feature>
<evidence type="ECO:0000256" key="8">
    <source>
        <dbReference type="ARBA" id="ARBA00022989"/>
    </source>
</evidence>
<name>A0A517ZE92_9PLAN</name>
<keyword evidence="4" id="KW-0633">Potassium transport</keyword>
<reference evidence="14 15" key="1">
    <citation type="submission" date="2019-02" db="EMBL/GenBank/DDBJ databases">
        <title>Deep-cultivation of Planctomycetes and their phenomic and genomic characterization uncovers novel biology.</title>
        <authorList>
            <person name="Wiegand S."/>
            <person name="Jogler M."/>
            <person name="Boedeker C."/>
            <person name="Pinto D."/>
            <person name="Vollmers J."/>
            <person name="Rivas-Marin E."/>
            <person name="Kohn T."/>
            <person name="Peeters S.H."/>
            <person name="Heuer A."/>
            <person name="Rast P."/>
            <person name="Oberbeckmann S."/>
            <person name="Bunk B."/>
            <person name="Jeske O."/>
            <person name="Meyerdierks A."/>
            <person name="Storesund J.E."/>
            <person name="Kallscheuer N."/>
            <person name="Luecker S."/>
            <person name="Lage O.M."/>
            <person name="Pohl T."/>
            <person name="Merkel B.J."/>
            <person name="Hornburger P."/>
            <person name="Mueller R.-W."/>
            <person name="Bruemmer F."/>
            <person name="Labrenz M."/>
            <person name="Spormann A.M."/>
            <person name="Op den Camp H."/>
            <person name="Overmann J."/>
            <person name="Amann R."/>
            <person name="Jetten M.S.M."/>
            <person name="Mascher T."/>
            <person name="Medema M.H."/>
            <person name="Devos D.P."/>
            <person name="Kaster A.-K."/>
            <person name="Ovreas L."/>
            <person name="Rohde M."/>
            <person name="Galperin M.Y."/>
            <person name="Jogler C."/>
        </authorList>
    </citation>
    <scope>NUCLEOTIDE SEQUENCE [LARGE SCALE GENOMIC DNA]</scope>
    <source>
        <strain evidence="14 15">Mal4</strain>
    </source>
</reference>
<accession>A0A517ZE92</accession>
<dbReference type="EMBL" id="CP036275">
    <property type="protein sequence ID" value="QDU40802.1"/>
    <property type="molecule type" value="Genomic_DNA"/>
</dbReference>
<keyword evidence="9" id="KW-0406">Ion transport</keyword>
<evidence type="ECO:0000256" key="2">
    <source>
        <dbReference type="ARBA" id="ARBA00006920"/>
    </source>
</evidence>
<sequence>MYKPERLMAFCDGVIAIAITLLVLGLEVPSVHDMTDQQLLSFLRESLHPLWGYVVSFILVGTYWLQHYVIFHYIDRVDRTFVALNGLFLLCVSFVPFPTGLQSSFRHDELAMVIYAATQAACGLSLMGIWWYAAHGRRLIGAEVPEPVVKSILRRTAVTPVVSLLAWAVLPVSADLSRLMFLAIPIAQFSHRELEPGSGEESV</sequence>
<evidence type="ECO:0000256" key="3">
    <source>
        <dbReference type="ARBA" id="ARBA00022448"/>
    </source>
</evidence>
<feature type="transmembrane region" description="Helical" evidence="13">
    <location>
        <begin position="50"/>
        <end position="70"/>
    </location>
</feature>
<evidence type="ECO:0000256" key="11">
    <source>
        <dbReference type="ARBA" id="ARBA00023303"/>
    </source>
</evidence>
<evidence type="ECO:0000256" key="4">
    <source>
        <dbReference type="ARBA" id="ARBA00022538"/>
    </source>
</evidence>
<dbReference type="PANTHER" id="PTHR31462:SF5">
    <property type="entry name" value="ENDOSOMAL_LYSOSOMAL PROTON CHANNEL TMEM175"/>
    <property type="match status" value="1"/>
</dbReference>
<evidence type="ECO:0008006" key="16">
    <source>
        <dbReference type="Google" id="ProtNLM"/>
    </source>
</evidence>
<dbReference type="KEGG" id="mri:Mal4_51620"/>
<dbReference type="GO" id="GO:0015252">
    <property type="term" value="F:proton channel activity"/>
    <property type="evidence" value="ECO:0007669"/>
    <property type="project" value="InterPro"/>
</dbReference>
<dbReference type="Pfam" id="PF06736">
    <property type="entry name" value="TMEM175"/>
    <property type="match status" value="1"/>
</dbReference>
<evidence type="ECO:0000256" key="12">
    <source>
        <dbReference type="ARBA" id="ARBA00034430"/>
    </source>
</evidence>
<keyword evidence="5 13" id="KW-0812">Transmembrane</keyword>
<dbReference type="GO" id="GO:0016020">
    <property type="term" value="C:membrane"/>
    <property type="evidence" value="ECO:0007669"/>
    <property type="project" value="UniProtKB-SubCell"/>
</dbReference>
<evidence type="ECO:0000313" key="15">
    <source>
        <dbReference type="Proteomes" id="UP000320496"/>
    </source>
</evidence>
<comment type="similarity">
    <text evidence="2">Belongs to the TMEM175 family.</text>
</comment>
<keyword evidence="15" id="KW-1185">Reference proteome</keyword>
<feature type="transmembrane region" description="Helical" evidence="13">
    <location>
        <begin position="82"/>
        <end position="101"/>
    </location>
</feature>
<keyword evidence="7" id="KW-0630">Potassium</keyword>
<keyword evidence="10 13" id="KW-0472">Membrane</keyword>
<evidence type="ECO:0000256" key="6">
    <source>
        <dbReference type="ARBA" id="ARBA00022826"/>
    </source>
</evidence>
<proteinExistence type="inferred from homology"/>
<keyword evidence="8 13" id="KW-1133">Transmembrane helix</keyword>
<evidence type="ECO:0000256" key="9">
    <source>
        <dbReference type="ARBA" id="ARBA00023065"/>
    </source>
</evidence>
<evidence type="ECO:0000256" key="7">
    <source>
        <dbReference type="ARBA" id="ARBA00022958"/>
    </source>
</evidence>
<evidence type="ECO:0000256" key="13">
    <source>
        <dbReference type="SAM" id="Phobius"/>
    </source>
</evidence>
<keyword evidence="11" id="KW-0407">Ion channel</keyword>
<keyword evidence="3" id="KW-0813">Transport</keyword>
<dbReference type="InterPro" id="IPR010617">
    <property type="entry name" value="TMEM175-like"/>
</dbReference>
<dbReference type="RefSeq" id="WP_145372058.1">
    <property type="nucleotide sequence ID" value="NZ_CP036275.1"/>
</dbReference>
<dbReference type="OrthoDB" id="7626281at2"/>
<feature type="transmembrane region" description="Helical" evidence="13">
    <location>
        <begin position="7"/>
        <end position="26"/>
    </location>
</feature>
<dbReference type="Proteomes" id="UP000320496">
    <property type="component" value="Chromosome"/>
</dbReference>